<protein>
    <submittedName>
        <fullName evidence="1">Uncharacterized protein</fullName>
    </submittedName>
</protein>
<gene>
    <name evidence="1" type="ORF">E2C01_059207</name>
</gene>
<comment type="caution">
    <text evidence="1">The sequence shown here is derived from an EMBL/GenBank/DDBJ whole genome shotgun (WGS) entry which is preliminary data.</text>
</comment>
<organism evidence="1 2">
    <name type="scientific">Portunus trituberculatus</name>
    <name type="common">Swimming crab</name>
    <name type="synonym">Neptunus trituberculatus</name>
    <dbReference type="NCBI Taxonomy" id="210409"/>
    <lineage>
        <taxon>Eukaryota</taxon>
        <taxon>Metazoa</taxon>
        <taxon>Ecdysozoa</taxon>
        <taxon>Arthropoda</taxon>
        <taxon>Crustacea</taxon>
        <taxon>Multicrustacea</taxon>
        <taxon>Malacostraca</taxon>
        <taxon>Eumalacostraca</taxon>
        <taxon>Eucarida</taxon>
        <taxon>Decapoda</taxon>
        <taxon>Pleocyemata</taxon>
        <taxon>Brachyura</taxon>
        <taxon>Eubrachyura</taxon>
        <taxon>Portunoidea</taxon>
        <taxon>Portunidae</taxon>
        <taxon>Portuninae</taxon>
        <taxon>Portunus</taxon>
    </lineage>
</organism>
<dbReference type="EMBL" id="VSRR010022902">
    <property type="protein sequence ID" value="MPC65082.1"/>
    <property type="molecule type" value="Genomic_DNA"/>
</dbReference>
<keyword evidence="2" id="KW-1185">Reference proteome</keyword>
<dbReference type="Proteomes" id="UP000324222">
    <property type="component" value="Unassembled WGS sequence"/>
</dbReference>
<sequence>MFLVSFTLVSRGCPKNMMGSVMVSLGRPVRNMSAPQPSLPPRSTIAAIVTCSIPIKPSPVYRLKGNETLQRKFDSKKFYQ</sequence>
<reference evidence="1 2" key="1">
    <citation type="submission" date="2019-05" db="EMBL/GenBank/DDBJ databases">
        <title>Another draft genome of Portunus trituberculatus and its Hox gene families provides insights of decapod evolution.</title>
        <authorList>
            <person name="Jeong J.-H."/>
            <person name="Song I."/>
            <person name="Kim S."/>
            <person name="Choi T."/>
            <person name="Kim D."/>
            <person name="Ryu S."/>
            <person name="Kim W."/>
        </authorList>
    </citation>
    <scope>NUCLEOTIDE SEQUENCE [LARGE SCALE GENOMIC DNA]</scope>
    <source>
        <tissue evidence="1">Muscle</tissue>
    </source>
</reference>
<proteinExistence type="predicted"/>
<evidence type="ECO:0000313" key="1">
    <source>
        <dbReference type="EMBL" id="MPC65082.1"/>
    </source>
</evidence>
<dbReference type="AlphaFoldDB" id="A0A5B7H1X5"/>
<accession>A0A5B7H1X5</accession>
<name>A0A5B7H1X5_PORTR</name>
<evidence type="ECO:0000313" key="2">
    <source>
        <dbReference type="Proteomes" id="UP000324222"/>
    </source>
</evidence>